<dbReference type="Proteomes" id="UP000011087">
    <property type="component" value="Unassembled WGS sequence"/>
</dbReference>
<dbReference type="PANTHER" id="PTHR22696:SF1">
    <property type="entry name" value="E3 UBIQUITIN-PROTEIN LIGASE RNF26"/>
    <property type="match status" value="1"/>
</dbReference>
<evidence type="ECO:0000313" key="6">
    <source>
        <dbReference type="EnsemblProtists" id="EKX47355"/>
    </source>
</evidence>
<dbReference type="PROSITE" id="PS50089">
    <property type="entry name" value="ZF_RING_2"/>
    <property type="match status" value="1"/>
</dbReference>
<evidence type="ECO:0000259" key="4">
    <source>
        <dbReference type="PROSITE" id="PS50089"/>
    </source>
</evidence>
<dbReference type="GO" id="GO:0061630">
    <property type="term" value="F:ubiquitin protein ligase activity"/>
    <property type="evidence" value="ECO:0007669"/>
    <property type="project" value="TreeGrafter"/>
</dbReference>
<evidence type="ECO:0000313" key="5">
    <source>
        <dbReference type="EMBL" id="EKX47355.1"/>
    </source>
</evidence>
<name>L1JGY9_GUITC</name>
<evidence type="ECO:0000256" key="3">
    <source>
        <dbReference type="SAM" id="SignalP"/>
    </source>
</evidence>
<dbReference type="GO" id="GO:0006511">
    <property type="term" value="P:ubiquitin-dependent protein catabolic process"/>
    <property type="evidence" value="ECO:0007669"/>
    <property type="project" value="TreeGrafter"/>
</dbReference>
<reference evidence="6" key="3">
    <citation type="submission" date="2016-03" db="UniProtKB">
        <authorList>
            <consortium name="EnsemblProtists"/>
        </authorList>
    </citation>
    <scope>IDENTIFICATION</scope>
</reference>
<proteinExistence type="predicted"/>
<keyword evidence="3" id="KW-0732">Signal</keyword>
<dbReference type="EnsemblProtists" id="EKX47355">
    <property type="protein sequence ID" value="EKX47355"/>
    <property type="gene ID" value="GUITHDRAFT_106802"/>
</dbReference>
<dbReference type="GO" id="GO:0016567">
    <property type="term" value="P:protein ubiquitination"/>
    <property type="evidence" value="ECO:0007669"/>
    <property type="project" value="TreeGrafter"/>
</dbReference>
<dbReference type="Gene3D" id="3.30.40.10">
    <property type="entry name" value="Zinc/RING finger domain, C3HC4 (zinc finger)"/>
    <property type="match status" value="1"/>
</dbReference>
<feature type="chain" id="PRO_5008771300" description="RING-type domain-containing protein" evidence="3">
    <location>
        <begin position="30"/>
        <end position="273"/>
    </location>
</feature>
<evidence type="ECO:0000256" key="1">
    <source>
        <dbReference type="PROSITE-ProRule" id="PRU00175"/>
    </source>
</evidence>
<dbReference type="EMBL" id="JH992990">
    <property type="protein sequence ID" value="EKX47355.1"/>
    <property type="molecule type" value="Genomic_DNA"/>
</dbReference>
<dbReference type="SUPFAM" id="SSF57850">
    <property type="entry name" value="RING/U-box"/>
    <property type="match status" value="1"/>
</dbReference>
<protein>
    <recommendedName>
        <fullName evidence="4">RING-type domain-containing protein</fullName>
    </recommendedName>
</protein>
<dbReference type="AlphaFoldDB" id="L1JGY9"/>
<dbReference type="Pfam" id="PF13920">
    <property type="entry name" value="zf-C3HC4_3"/>
    <property type="match status" value="1"/>
</dbReference>
<feature type="transmembrane region" description="Helical" evidence="2">
    <location>
        <begin position="114"/>
        <end position="142"/>
    </location>
</feature>
<dbReference type="InterPro" id="IPR013083">
    <property type="entry name" value="Znf_RING/FYVE/PHD"/>
</dbReference>
<dbReference type="PaxDb" id="55529-EKX47355"/>
<dbReference type="RefSeq" id="XP_005834335.1">
    <property type="nucleotide sequence ID" value="XM_005834278.1"/>
</dbReference>
<dbReference type="KEGG" id="gtt:GUITHDRAFT_106802"/>
<dbReference type="OrthoDB" id="1711136at2759"/>
<keyword evidence="2" id="KW-1133">Transmembrane helix</keyword>
<dbReference type="GO" id="GO:0008270">
    <property type="term" value="F:zinc ion binding"/>
    <property type="evidence" value="ECO:0007669"/>
    <property type="project" value="UniProtKB-KW"/>
</dbReference>
<sequence>MARAAGAWSKGRISIGLVAFLVSIAGAQRARIEQGKRKASSQFHLMVDLQVCGTQQWLDVSGASCKPCQPKSCQPSEYLKNCTLTSDYKCVSCVGSDKSCQSLQTSASSSNKTMVVIVIVGSMLAAVCLIAVICCSLQFSYIPQCRDLIDKFWRRNNGEAPTESLERSSSISQEVSNVWQHDKEIADLEISLHSVASNTDDRTDAGMCQLCLERDRTVVVFPCKHACLCSECFESVMNKDRKCVVCRKDIESHQVGNFTRTFLGISFPQPDED</sequence>
<feature type="domain" description="RING-type" evidence="4">
    <location>
        <begin position="208"/>
        <end position="247"/>
    </location>
</feature>
<dbReference type="InterPro" id="IPR001841">
    <property type="entry name" value="Znf_RING"/>
</dbReference>
<keyword evidence="2" id="KW-0472">Membrane</keyword>
<dbReference type="GeneID" id="17303968"/>
<keyword evidence="2" id="KW-0812">Transmembrane</keyword>
<keyword evidence="1" id="KW-0479">Metal-binding</keyword>
<gene>
    <name evidence="5" type="ORF">GUITHDRAFT_106802</name>
</gene>
<dbReference type="PANTHER" id="PTHR22696">
    <property type="entry name" value="E3 UBIQUITIN-PROTEIN LIGASE RNF26"/>
    <property type="match status" value="1"/>
</dbReference>
<keyword evidence="7" id="KW-1185">Reference proteome</keyword>
<reference evidence="5 7" key="1">
    <citation type="journal article" date="2012" name="Nature">
        <title>Algal genomes reveal evolutionary mosaicism and the fate of nucleomorphs.</title>
        <authorList>
            <consortium name="DOE Joint Genome Institute"/>
            <person name="Curtis B.A."/>
            <person name="Tanifuji G."/>
            <person name="Burki F."/>
            <person name="Gruber A."/>
            <person name="Irimia M."/>
            <person name="Maruyama S."/>
            <person name="Arias M.C."/>
            <person name="Ball S.G."/>
            <person name="Gile G.H."/>
            <person name="Hirakawa Y."/>
            <person name="Hopkins J.F."/>
            <person name="Kuo A."/>
            <person name="Rensing S.A."/>
            <person name="Schmutz J."/>
            <person name="Symeonidi A."/>
            <person name="Elias M."/>
            <person name="Eveleigh R.J."/>
            <person name="Herman E.K."/>
            <person name="Klute M.J."/>
            <person name="Nakayama T."/>
            <person name="Obornik M."/>
            <person name="Reyes-Prieto A."/>
            <person name="Armbrust E.V."/>
            <person name="Aves S.J."/>
            <person name="Beiko R.G."/>
            <person name="Coutinho P."/>
            <person name="Dacks J.B."/>
            <person name="Durnford D.G."/>
            <person name="Fast N.M."/>
            <person name="Green B.R."/>
            <person name="Grisdale C.J."/>
            <person name="Hempel F."/>
            <person name="Henrissat B."/>
            <person name="Hoppner M.P."/>
            <person name="Ishida K."/>
            <person name="Kim E."/>
            <person name="Koreny L."/>
            <person name="Kroth P.G."/>
            <person name="Liu Y."/>
            <person name="Malik S.B."/>
            <person name="Maier U.G."/>
            <person name="McRose D."/>
            <person name="Mock T."/>
            <person name="Neilson J.A."/>
            <person name="Onodera N.T."/>
            <person name="Poole A.M."/>
            <person name="Pritham E.J."/>
            <person name="Richards T.A."/>
            <person name="Rocap G."/>
            <person name="Roy S.W."/>
            <person name="Sarai C."/>
            <person name="Schaack S."/>
            <person name="Shirato S."/>
            <person name="Slamovits C.H."/>
            <person name="Spencer D.F."/>
            <person name="Suzuki S."/>
            <person name="Worden A.Z."/>
            <person name="Zauner S."/>
            <person name="Barry K."/>
            <person name="Bell C."/>
            <person name="Bharti A.K."/>
            <person name="Crow J.A."/>
            <person name="Grimwood J."/>
            <person name="Kramer R."/>
            <person name="Lindquist E."/>
            <person name="Lucas S."/>
            <person name="Salamov A."/>
            <person name="McFadden G.I."/>
            <person name="Lane C.E."/>
            <person name="Keeling P.J."/>
            <person name="Gray M.W."/>
            <person name="Grigoriev I.V."/>
            <person name="Archibald J.M."/>
        </authorList>
    </citation>
    <scope>NUCLEOTIDE SEQUENCE</scope>
    <source>
        <strain evidence="5 7">CCMP2712</strain>
    </source>
</reference>
<reference evidence="7" key="2">
    <citation type="submission" date="2012-11" db="EMBL/GenBank/DDBJ databases">
        <authorList>
            <person name="Kuo A."/>
            <person name="Curtis B.A."/>
            <person name="Tanifuji G."/>
            <person name="Burki F."/>
            <person name="Gruber A."/>
            <person name="Irimia M."/>
            <person name="Maruyama S."/>
            <person name="Arias M.C."/>
            <person name="Ball S.G."/>
            <person name="Gile G.H."/>
            <person name="Hirakawa Y."/>
            <person name="Hopkins J.F."/>
            <person name="Rensing S.A."/>
            <person name="Schmutz J."/>
            <person name="Symeonidi A."/>
            <person name="Elias M."/>
            <person name="Eveleigh R.J."/>
            <person name="Herman E.K."/>
            <person name="Klute M.J."/>
            <person name="Nakayama T."/>
            <person name="Obornik M."/>
            <person name="Reyes-Prieto A."/>
            <person name="Armbrust E.V."/>
            <person name="Aves S.J."/>
            <person name="Beiko R.G."/>
            <person name="Coutinho P."/>
            <person name="Dacks J.B."/>
            <person name="Durnford D.G."/>
            <person name="Fast N.M."/>
            <person name="Green B.R."/>
            <person name="Grisdale C."/>
            <person name="Hempe F."/>
            <person name="Henrissat B."/>
            <person name="Hoppner M.P."/>
            <person name="Ishida K.-I."/>
            <person name="Kim E."/>
            <person name="Koreny L."/>
            <person name="Kroth P.G."/>
            <person name="Liu Y."/>
            <person name="Malik S.-B."/>
            <person name="Maier U.G."/>
            <person name="McRose D."/>
            <person name="Mock T."/>
            <person name="Neilson J.A."/>
            <person name="Onodera N.T."/>
            <person name="Poole A.M."/>
            <person name="Pritham E.J."/>
            <person name="Richards T.A."/>
            <person name="Rocap G."/>
            <person name="Roy S.W."/>
            <person name="Sarai C."/>
            <person name="Schaack S."/>
            <person name="Shirato S."/>
            <person name="Slamovits C.H."/>
            <person name="Spencer D.F."/>
            <person name="Suzuki S."/>
            <person name="Worden A.Z."/>
            <person name="Zauner S."/>
            <person name="Barry K."/>
            <person name="Bell C."/>
            <person name="Bharti A.K."/>
            <person name="Crow J.A."/>
            <person name="Grimwood J."/>
            <person name="Kramer R."/>
            <person name="Lindquist E."/>
            <person name="Lucas S."/>
            <person name="Salamov A."/>
            <person name="McFadden G.I."/>
            <person name="Lane C.E."/>
            <person name="Keeling P.J."/>
            <person name="Gray M.W."/>
            <person name="Grigoriev I.V."/>
            <person name="Archibald J.M."/>
        </authorList>
    </citation>
    <scope>NUCLEOTIDE SEQUENCE</scope>
    <source>
        <strain evidence="7">CCMP2712</strain>
    </source>
</reference>
<feature type="signal peptide" evidence="3">
    <location>
        <begin position="1"/>
        <end position="29"/>
    </location>
</feature>
<evidence type="ECO:0000256" key="2">
    <source>
        <dbReference type="SAM" id="Phobius"/>
    </source>
</evidence>
<dbReference type="eggNOG" id="ENOG502SEDB">
    <property type="taxonomic scope" value="Eukaryota"/>
</dbReference>
<organism evidence="5">
    <name type="scientific">Guillardia theta (strain CCMP2712)</name>
    <name type="common">Cryptophyte</name>
    <dbReference type="NCBI Taxonomy" id="905079"/>
    <lineage>
        <taxon>Eukaryota</taxon>
        <taxon>Cryptophyceae</taxon>
        <taxon>Pyrenomonadales</taxon>
        <taxon>Geminigeraceae</taxon>
        <taxon>Guillardia</taxon>
    </lineage>
</organism>
<dbReference type="HOGENOM" id="CLU_1021002_0_0_1"/>
<accession>L1JGY9</accession>
<keyword evidence="1" id="KW-0863">Zinc-finger</keyword>
<keyword evidence="1" id="KW-0862">Zinc</keyword>
<evidence type="ECO:0000313" key="7">
    <source>
        <dbReference type="Proteomes" id="UP000011087"/>
    </source>
</evidence>